<feature type="region of interest" description="Disordered" evidence="1">
    <location>
        <begin position="96"/>
        <end position="177"/>
    </location>
</feature>
<feature type="region of interest" description="Disordered" evidence="1">
    <location>
        <begin position="243"/>
        <end position="269"/>
    </location>
</feature>
<evidence type="ECO:0000313" key="2">
    <source>
        <dbReference type="EMBL" id="MBP2356837.1"/>
    </source>
</evidence>
<keyword evidence="3" id="KW-1185">Reference proteome</keyword>
<dbReference type="EMBL" id="JAGINT010000002">
    <property type="protein sequence ID" value="MBP2356837.1"/>
    <property type="molecule type" value="Genomic_DNA"/>
</dbReference>
<feature type="compositionally biased region" description="Gly residues" evidence="1">
    <location>
        <begin position="135"/>
        <end position="145"/>
    </location>
</feature>
<name>A0ABS4UYZ0_9ACTN</name>
<comment type="caution">
    <text evidence="2">The sequence shown here is derived from an EMBL/GenBank/DDBJ whole genome shotgun (WGS) entry which is preliminary data.</text>
</comment>
<proteinExistence type="predicted"/>
<sequence length="293" mass="31961">MINNPAKRGRGRRAVTVTLPPPFRVCVASQMRCEKGPGGRFRPPLPRRPSRRVVTSKKGTTDDLFELWRGVPGATEGPQGRQAEVALRRLPVVSGVARRHHVPEPPGAGAPRGDRLSPLRAAGGQVDPRSRRPEGGTGRPCGTGGRSARSCQRAEQSPPRAPALQPTQGCWSGARHRQEARATAAAVPRLRVVLRPQPAGRDDALVPVMDAEELPDDPRIGEVYSPPMATAPCVACGGERLVQPPAAPPEPRRHRWSRRRTETVEEEPPRVWSWLRRPDARRLPGHCPHCGAQ</sequence>
<feature type="region of interest" description="Disordered" evidence="1">
    <location>
        <begin position="33"/>
        <end position="59"/>
    </location>
</feature>
<organism evidence="2 3">
    <name type="scientific">Kribbella aluminosa</name>
    <dbReference type="NCBI Taxonomy" id="416017"/>
    <lineage>
        <taxon>Bacteria</taxon>
        <taxon>Bacillati</taxon>
        <taxon>Actinomycetota</taxon>
        <taxon>Actinomycetes</taxon>
        <taxon>Propionibacteriales</taxon>
        <taxon>Kribbellaceae</taxon>
        <taxon>Kribbella</taxon>
    </lineage>
</organism>
<reference evidence="2 3" key="1">
    <citation type="submission" date="2021-03" db="EMBL/GenBank/DDBJ databases">
        <title>Sequencing the genomes of 1000 actinobacteria strains.</title>
        <authorList>
            <person name="Klenk H.-P."/>
        </authorList>
    </citation>
    <scope>NUCLEOTIDE SEQUENCE [LARGE SCALE GENOMIC DNA]</scope>
    <source>
        <strain evidence="2 3">DSM 18824</strain>
    </source>
</reference>
<accession>A0ABS4UYZ0</accession>
<protein>
    <submittedName>
        <fullName evidence="2">Uncharacterized protein</fullName>
    </submittedName>
</protein>
<evidence type="ECO:0000256" key="1">
    <source>
        <dbReference type="SAM" id="MobiDB-lite"/>
    </source>
</evidence>
<dbReference type="Proteomes" id="UP000755585">
    <property type="component" value="Unassembled WGS sequence"/>
</dbReference>
<evidence type="ECO:0000313" key="3">
    <source>
        <dbReference type="Proteomes" id="UP000755585"/>
    </source>
</evidence>
<gene>
    <name evidence="2" type="ORF">JOF29_007947</name>
</gene>
<feature type="compositionally biased region" description="Basic and acidic residues" evidence="1">
    <location>
        <begin position="259"/>
        <end position="269"/>
    </location>
</feature>